<organism evidence="1">
    <name type="scientific">metagenome</name>
    <dbReference type="NCBI Taxonomy" id="256318"/>
    <lineage>
        <taxon>unclassified sequences</taxon>
        <taxon>metagenomes</taxon>
    </lineage>
</organism>
<protein>
    <submittedName>
        <fullName evidence="1">Putative activating signal cointegrator 1</fullName>
    </submittedName>
</protein>
<proteinExistence type="predicted"/>
<dbReference type="EMBL" id="UIDG01000496">
    <property type="protein sequence ID" value="SUS07967.1"/>
    <property type="molecule type" value="Genomic_DNA"/>
</dbReference>
<name>A0A380TIY3_9ZZZZ</name>
<dbReference type="AlphaFoldDB" id="A0A380TIY3"/>
<dbReference type="Gene3D" id="2.30.130.30">
    <property type="entry name" value="Hypothetical protein"/>
    <property type="match status" value="1"/>
</dbReference>
<sequence>MRGLTVRHPYAQAIACGLKRIETRGQRTRYRGRLAIHAALGHALPPALADLDSVLAECQAAGVDADAVRASLQTPESWAFGKVIAVAELADCLFVDQLAPDPVERAFGDYSAGRFGWVLTHLVRLPDPIPARGLQGLWPMRPEIMDLLEQALSALSRQDSR</sequence>
<reference evidence="1" key="1">
    <citation type="submission" date="2018-07" db="EMBL/GenBank/DDBJ databases">
        <authorList>
            <person name="Quirk P.G."/>
            <person name="Krulwich T.A."/>
        </authorList>
    </citation>
    <scope>NUCLEOTIDE SEQUENCE</scope>
</reference>
<dbReference type="InterPro" id="IPR015947">
    <property type="entry name" value="PUA-like_sf"/>
</dbReference>
<accession>A0A380TIY3</accession>
<dbReference type="SUPFAM" id="SSF88697">
    <property type="entry name" value="PUA domain-like"/>
    <property type="match status" value="1"/>
</dbReference>
<gene>
    <name evidence="1" type="ORF">DF3PB_5450003</name>
</gene>
<evidence type="ECO:0000313" key="1">
    <source>
        <dbReference type="EMBL" id="SUS07967.1"/>
    </source>
</evidence>